<protein>
    <submittedName>
        <fullName evidence="2">M23 family metallopeptidase</fullName>
    </submittedName>
</protein>
<feature type="domain" description="M23ase beta-sheet core" evidence="1">
    <location>
        <begin position="170"/>
        <end position="265"/>
    </location>
</feature>
<accession>A0A3N5Y352</accession>
<evidence type="ECO:0000259" key="1">
    <source>
        <dbReference type="Pfam" id="PF01551"/>
    </source>
</evidence>
<organism evidence="2 3">
    <name type="scientific">Alteromonas sediminis</name>
    <dbReference type="NCBI Taxonomy" id="2259342"/>
    <lineage>
        <taxon>Bacteria</taxon>
        <taxon>Pseudomonadati</taxon>
        <taxon>Pseudomonadota</taxon>
        <taxon>Gammaproteobacteria</taxon>
        <taxon>Alteromonadales</taxon>
        <taxon>Alteromonadaceae</taxon>
        <taxon>Alteromonas/Salinimonas group</taxon>
        <taxon>Alteromonas</taxon>
    </lineage>
</organism>
<evidence type="ECO:0000313" key="2">
    <source>
        <dbReference type="EMBL" id="RPJ67543.1"/>
    </source>
</evidence>
<dbReference type="InterPro" id="IPR016047">
    <property type="entry name" value="M23ase_b-sheet_dom"/>
</dbReference>
<dbReference type="EMBL" id="RPOK01000002">
    <property type="protein sequence ID" value="RPJ67543.1"/>
    <property type="molecule type" value="Genomic_DNA"/>
</dbReference>
<dbReference type="Gene3D" id="2.70.70.10">
    <property type="entry name" value="Glucose Permease (Domain IIA)"/>
    <property type="match status" value="1"/>
</dbReference>
<dbReference type="Pfam" id="PF01551">
    <property type="entry name" value="Peptidase_M23"/>
    <property type="match status" value="1"/>
</dbReference>
<sequence length="287" mass="31553">MIGRRGLFCSLVTIVFVIHTHVQALTLDGEYLQGSLIRGTLVPGATLFLNDQRVDVSEQGHFVFGFSRDDKLTHLLKWQLPGEKTWSEKTLNIQKRAYRIQRIDGLDQNKVTPPSEVLARIRNDAQRVRRARSEVSTMRGFTDSFIWPSDGVITGVYGSQRILNGKPSRPHFGIDLAASTGTPVVAPASGVVTLADPDLYYSGATLIIDHGLGVFSTFLHLDSFAVGVGETVSQGQKIGEVGSSGRSTGPHLDWRINWKSVRLDPALLVPERDGLDYSASSRPSQDR</sequence>
<keyword evidence="3" id="KW-1185">Reference proteome</keyword>
<dbReference type="AlphaFoldDB" id="A0A3N5Y352"/>
<comment type="caution">
    <text evidence="2">The sequence shown here is derived from an EMBL/GenBank/DDBJ whole genome shotgun (WGS) entry which is preliminary data.</text>
</comment>
<dbReference type="Proteomes" id="UP000275281">
    <property type="component" value="Unassembled WGS sequence"/>
</dbReference>
<dbReference type="InterPro" id="IPR050570">
    <property type="entry name" value="Cell_wall_metabolism_enzyme"/>
</dbReference>
<gene>
    <name evidence="2" type="ORF">DRW07_08495</name>
</gene>
<dbReference type="PANTHER" id="PTHR21666:SF285">
    <property type="entry name" value="M23 FAMILY METALLOPEPTIDASE"/>
    <property type="match status" value="1"/>
</dbReference>
<name>A0A3N5Y352_9ALTE</name>
<proteinExistence type="predicted"/>
<reference evidence="2 3" key="1">
    <citation type="submission" date="2018-11" db="EMBL/GenBank/DDBJ databases">
        <authorList>
            <person name="Ye M.-Q."/>
            <person name="Du Z.-J."/>
        </authorList>
    </citation>
    <scope>NUCLEOTIDE SEQUENCE [LARGE SCALE GENOMIC DNA]</scope>
    <source>
        <strain evidence="2 3">U0105</strain>
    </source>
</reference>
<dbReference type="SUPFAM" id="SSF51261">
    <property type="entry name" value="Duplicated hybrid motif"/>
    <property type="match status" value="1"/>
</dbReference>
<dbReference type="InterPro" id="IPR011055">
    <property type="entry name" value="Dup_hybrid_motif"/>
</dbReference>
<dbReference type="FunFam" id="2.70.70.10:FF:000019">
    <property type="entry name" value="M23 family peptidase"/>
    <property type="match status" value="1"/>
</dbReference>
<dbReference type="PANTHER" id="PTHR21666">
    <property type="entry name" value="PEPTIDASE-RELATED"/>
    <property type="match status" value="1"/>
</dbReference>
<dbReference type="CDD" id="cd12797">
    <property type="entry name" value="M23_peptidase"/>
    <property type="match status" value="1"/>
</dbReference>
<evidence type="ECO:0000313" key="3">
    <source>
        <dbReference type="Proteomes" id="UP000275281"/>
    </source>
</evidence>
<dbReference type="GO" id="GO:0004222">
    <property type="term" value="F:metalloendopeptidase activity"/>
    <property type="evidence" value="ECO:0007669"/>
    <property type="project" value="TreeGrafter"/>
</dbReference>
<dbReference type="OrthoDB" id="9805070at2"/>